<feature type="active site" evidence="10">
    <location>
        <position position="182"/>
    </location>
</feature>
<feature type="disulfide bond" evidence="11">
    <location>
        <begin position="38"/>
        <end position="116"/>
    </location>
</feature>
<evidence type="ECO:0000256" key="2">
    <source>
        <dbReference type="ARBA" id="ARBA00007534"/>
    </source>
</evidence>
<evidence type="ECO:0000256" key="10">
    <source>
        <dbReference type="PIRSR" id="PIRSR611150-1"/>
    </source>
</evidence>
<evidence type="ECO:0000256" key="4">
    <source>
        <dbReference type="ARBA" id="ARBA00022487"/>
    </source>
</evidence>
<gene>
    <name evidence="13" type="ORF">N7492_004739</name>
</gene>
<evidence type="ECO:0000256" key="3">
    <source>
        <dbReference type="ARBA" id="ARBA00013095"/>
    </source>
</evidence>
<dbReference type="OrthoDB" id="3225429at2759"/>
<feature type="disulfide bond" evidence="11">
    <location>
        <begin position="178"/>
        <end position="185"/>
    </location>
</feature>
<dbReference type="InterPro" id="IPR043580">
    <property type="entry name" value="CUTINASE_1"/>
</dbReference>
<dbReference type="AlphaFoldDB" id="A0A9W9I8E9"/>
<feature type="signal peptide" evidence="12">
    <location>
        <begin position="1"/>
        <end position="17"/>
    </location>
</feature>
<evidence type="ECO:0000256" key="1">
    <source>
        <dbReference type="ARBA" id="ARBA00004613"/>
    </source>
</evidence>
<dbReference type="PRINTS" id="PR00129">
    <property type="entry name" value="CUTINASE"/>
</dbReference>
<evidence type="ECO:0000313" key="13">
    <source>
        <dbReference type="EMBL" id="KAJ5172146.1"/>
    </source>
</evidence>
<keyword evidence="6 12" id="KW-0732">Signal</keyword>
<feature type="chain" id="PRO_5041016073" description="Cutinase" evidence="12">
    <location>
        <begin position="18"/>
        <end position="214"/>
    </location>
</feature>
<dbReference type="GO" id="GO:0017000">
    <property type="term" value="P:antibiotic biosynthetic process"/>
    <property type="evidence" value="ECO:0007669"/>
    <property type="project" value="UniProtKB-ARBA"/>
</dbReference>
<evidence type="ECO:0000256" key="6">
    <source>
        <dbReference type="ARBA" id="ARBA00022729"/>
    </source>
</evidence>
<evidence type="ECO:0000256" key="12">
    <source>
        <dbReference type="RuleBase" id="RU361263"/>
    </source>
</evidence>
<protein>
    <recommendedName>
        <fullName evidence="3 12">Cutinase</fullName>
        <ecNumber evidence="3 12">3.1.1.74</ecNumber>
    </recommendedName>
</protein>
<keyword evidence="4 12" id="KW-0719">Serine esterase</keyword>
<evidence type="ECO:0000313" key="14">
    <source>
        <dbReference type="Proteomes" id="UP001146351"/>
    </source>
</evidence>
<reference evidence="13" key="2">
    <citation type="journal article" date="2023" name="IMA Fungus">
        <title>Comparative genomic study of the Penicillium genus elucidates a diverse pangenome and 15 lateral gene transfer events.</title>
        <authorList>
            <person name="Petersen C."/>
            <person name="Sorensen T."/>
            <person name="Nielsen M.R."/>
            <person name="Sondergaard T.E."/>
            <person name="Sorensen J.L."/>
            <person name="Fitzpatrick D.A."/>
            <person name="Frisvad J.C."/>
            <person name="Nielsen K.L."/>
        </authorList>
    </citation>
    <scope>NUCLEOTIDE SEQUENCE</scope>
    <source>
        <strain evidence="13">IBT 21917</strain>
    </source>
</reference>
<dbReference type="GO" id="GO:0072330">
    <property type="term" value="P:monocarboxylic acid biosynthetic process"/>
    <property type="evidence" value="ECO:0007669"/>
    <property type="project" value="UniProtKB-ARBA"/>
</dbReference>
<evidence type="ECO:0000256" key="5">
    <source>
        <dbReference type="ARBA" id="ARBA00022525"/>
    </source>
</evidence>
<dbReference type="PANTHER" id="PTHR48250:SF3">
    <property type="entry name" value="CUTINASE 1-RELATED"/>
    <property type="match status" value="1"/>
</dbReference>
<keyword evidence="7 12" id="KW-0378">Hydrolase</keyword>
<dbReference type="PROSITE" id="PS00155">
    <property type="entry name" value="CUTINASE_1"/>
    <property type="match status" value="1"/>
</dbReference>
<evidence type="ECO:0000256" key="9">
    <source>
        <dbReference type="ARBA" id="ARBA00034045"/>
    </source>
</evidence>
<comment type="catalytic activity">
    <reaction evidence="9 12">
        <text>cutin + H2O = cutin monomers.</text>
        <dbReference type="EC" id="3.1.1.74"/>
    </reaction>
</comment>
<feature type="active site" description="Proton donor/acceptor" evidence="10">
    <location>
        <position position="195"/>
    </location>
</feature>
<comment type="function">
    <text evidence="12">Catalyzes the hydrolysis of complex carboxylic polyesters found in the cell wall of plants. Degrades cutin, a macromolecule that forms the structure of the plant cuticle.</text>
</comment>
<reference evidence="13" key="1">
    <citation type="submission" date="2022-11" db="EMBL/GenBank/DDBJ databases">
        <authorList>
            <person name="Petersen C."/>
        </authorList>
    </citation>
    <scope>NUCLEOTIDE SEQUENCE</scope>
    <source>
        <strain evidence="13">IBT 21917</strain>
    </source>
</reference>
<dbReference type="SMART" id="SM01110">
    <property type="entry name" value="Cutinase"/>
    <property type="match status" value="1"/>
</dbReference>
<dbReference type="PANTHER" id="PTHR48250">
    <property type="entry name" value="CUTINASE 2-RELATED"/>
    <property type="match status" value="1"/>
</dbReference>
<feature type="active site" description="Nucleophile" evidence="10">
    <location>
        <position position="127"/>
    </location>
</feature>
<dbReference type="Proteomes" id="UP001146351">
    <property type="component" value="Unassembled WGS sequence"/>
</dbReference>
<dbReference type="GO" id="GO:0050525">
    <property type="term" value="F:cutinase activity"/>
    <property type="evidence" value="ECO:0007669"/>
    <property type="project" value="UniProtKB-UniRule"/>
</dbReference>
<dbReference type="Gene3D" id="3.40.50.1820">
    <property type="entry name" value="alpha/beta hydrolase"/>
    <property type="match status" value="1"/>
</dbReference>
<comment type="subcellular location">
    <subcellularLocation>
        <location evidence="1 12">Secreted</location>
    </subcellularLocation>
</comment>
<evidence type="ECO:0000256" key="8">
    <source>
        <dbReference type="ARBA" id="ARBA00023157"/>
    </source>
</evidence>
<dbReference type="InterPro" id="IPR000675">
    <property type="entry name" value="Cutinase/axe"/>
</dbReference>
<comment type="similarity">
    <text evidence="2 12">Belongs to the cutinase family.</text>
</comment>
<name>A0A9W9I8E9_9EURO</name>
<dbReference type="EC" id="3.1.1.74" evidence="3 12"/>
<evidence type="ECO:0000256" key="11">
    <source>
        <dbReference type="PIRSR" id="PIRSR611150-2"/>
    </source>
</evidence>
<dbReference type="GO" id="GO:0016052">
    <property type="term" value="P:carbohydrate catabolic process"/>
    <property type="evidence" value="ECO:0007669"/>
    <property type="project" value="TreeGrafter"/>
</dbReference>
<accession>A0A9W9I8E9</accession>
<sequence length="214" mass="22070">MFLPSLLPLLLAPLIAASPTGIQPRQFLTANDVDLGNCKDVIFIFARGSTELGNTGTVVGPEVCDSLKAQLGGNAGCQGVGGAYTAGLGENFLPQNTAPQDIQAAVDEINQCSSKCPRAKIVAGGYSQGSAVIDNAIQKLNPTVKAKVKAVVLFGFTRNLQDGGKIPGYPPTQTKVYCALGDLVCDGTLFITPAHLTYGANAGDAATFLASQVK</sequence>
<dbReference type="EMBL" id="JAPQKO010000003">
    <property type="protein sequence ID" value="KAJ5172146.1"/>
    <property type="molecule type" value="Genomic_DNA"/>
</dbReference>
<comment type="caution">
    <text evidence="13">The sequence shown here is derived from an EMBL/GenBank/DDBJ whole genome shotgun (WGS) entry which is preliminary data.</text>
</comment>
<dbReference type="Pfam" id="PF01083">
    <property type="entry name" value="Cutinase"/>
    <property type="match status" value="1"/>
</dbReference>
<dbReference type="GO" id="GO:0005576">
    <property type="term" value="C:extracellular region"/>
    <property type="evidence" value="ECO:0007669"/>
    <property type="project" value="UniProtKB-SubCell"/>
</dbReference>
<dbReference type="InterPro" id="IPR029058">
    <property type="entry name" value="AB_hydrolase_fold"/>
</dbReference>
<dbReference type="InterPro" id="IPR011150">
    <property type="entry name" value="Cutinase_monf"/>
</dbReference>
<keyword evidence="8 11" id="KW-1015">Disulfide bond</keyword>
<dbReference type="FunFam" id="3.40.50.1820:FF:000235">
    <property type="entry name" value="Cutinase 1"/>
    <property type="match status" value="1"/>
</dbReference>
<dbReference type="InterPro" id="IPR043579">
    <property type="entry name" value="CUTINASE_2"/>
</dbReference>
<evidence type="ECO:0000256" key="7">
    <source>
        <dbReference type="ARBA" id="ARBA00022801"/>
    </source>
</evidence>
<organism evidence="13 14">
    <name type="scientific">Penicillium capsulatum</name>
    <dbReference type="NCBI Taxonomy" id="69766"/>
    <lineage>
        <taxon>Eukaryota</taxon>
        <taxon>Fungi</taxon>
        <taxon>Dikarya</taxon>
        <taxon>Ascomycota</taxon>
        <taxon>Pezizomycotina</taxon>
        <taxon>Eurotiomycetes</taxon>
        <taxon>Eurotiomycetidae</taxon>
        <taxon>Eurotiales</taxon>
        <taxon>Aspergillaceae</taxon>
        <taxon>Penicillium</taxon>
    </lineage>
</organism>
<dbReference type="SUPFAM" id="SSF53474">
    <property type="entry name" value="alpha/beta-Hydrolases"/>
    <property type="match status" value="1"/>
</dbReference>
<keyword evidence="14" id="KW-1185">Reference proteome</keyword>
<keyword evidence="5 12" id="KW-0964">Secreted</keyword>
<proteinExistence type="inferred from homology"/>
<dbReference type="PROSITE" id="PS00931">
    <property type="entry name" value="CUTINASE_2"/>
    <property type="match status" value="1"/>
</dbReference>